<dbReference type="GO" id="GO:0005886">
    <property type="term" value="C:plasma membrane"/>
    <property type="evidence" value="ECO:0007669"/>
    <property type="project" value="TreeGrafter"/>
</dbReference>
<comment type="subcellular location">
    <subcellularLocation>
        <location evidence="1">Membrane</location>
        <topology evidence="1">Multi-pass membrane protein</topology>
    </subcellularLocation>
</comment>
<dbReference type="InterPro" id="IPR013057">
    <property type="entry name" value="AA_transpt_TM"/>
</dbReference>
<evidence type="ECO:0000256" key="4">
    <source>
        <dbReference type="ARBA" id="ARBA00023136"/>
    </source>
</evidence>
<protein>
    <submittedName>
        <fullName evidence="7">Solute carrier family 38 member 3b</fullName>
    </submittedName>
</protein>
<evidence type="ECO:0000256" key="5">
    <source>
        <dbReference type="SAM" id="Phobius"/>
    </source>
</evidence>
<evidence type="ECO:0000256" key="3">
    <source>
        <dbReference type="ARBA" id="ARBA00022989"/>
    </source>
</evidence>
<feature type="domain" description="Amino acid transporter transmembrane" evidence="6">
    <location>
        <begin position="129"/>
        <end position="410"/>
    </location>
</feature>
<keyword evidence="3 5" id="KW-1133">Transmembrane helix</keyword>
<name>A0A9J7ZB28_CYPCA</name>
<evidence type="ECO:0000313" key="7">
    <source>
        <dbReference type="Ensembl" id="ENSCCRP00000128288.1"/>
    </source>
</evidence>
<feature type="transmembrane region" description="Helical" evidence="5">
    <location>
        <begin position="145"/>
        <end position="168"/>
    </location>
</feature>
<keyword evidence="8" id="KW-1185">Reference proteome</keyword>
<dbReference type="GO" id="GO:0015182">
    <property type="term" value="F:L-asparagine transmembrane transporter activity"/>
    <property type="evidence" value="ECO:0007669"/>
    <property type="project" value="TreeGrafter"/>
</dbReference>
<organism evidence="7 8">
    <name type="scientific">Cyprinus carpio carpio</name>
    <dbReference type="NCBI Taxonomy" id="630221"/>
    <lineage>
        <taxon>Eukaryota</taxon>
        <taxon>Metazoa</taxon>
        <taxon>Chordata</taxon>
        <taxon>Craniata</taxon>
        <taxon>Vertebrata</taxon>
        <taxon>Euteleostomi</taxon>
        <taxon>Actinopterygii</taxon>
        <taxon>Neopterygii</taxon>
        <taxon>Teleostei</taxon>
        <taxon>Ostariophysi</taxon>
        <taxon>Cypriniformes</taxon>
        <taxon>Cyprinidae</taxon>
        <taxon>Cyprininae</taxon>
        <taxon>Cyprinus</taxon>
    </lineage>
</organism>
<reference evidence="7" key="1">
    <citation type="submission" date="2025-08" db="UniProtKB">
        <authorList>
            <consortium name="Ensembl"/>
        </authorList>
    </citation>
    <scope>IDENTIFICATION</scope>
</reference>
<feature type="transmembrane region" description="Helical" evidence="5">
    <location>
        <begin position="243"/>
        <end position="263"/>
    </location>
</feature>
<proteinExistence type="predicted"/>
<dbReference type="GO" id="GO:0005290">
    <property type="term" value="F:L-histidine transmembrane transporter activity"/>
    <property type="evidence" value="ECO:0007669"/>
    <property type="project" value="TreeGrafter"/>
</dbReference>
<feature type="transmembrane region" description="Helical" evidence="5">
    <location>
        <begin position="326"/>
        <end position="344"/>
    </location>
</feature>
<dbReference type="Pfam" id="PF01490">
    <property type="entry name" value="Aa_trans"/>
    <property type="match status" value="1"/>
</dbReference>
<dbReference type="GeneTree" id="ENSGT00940000157127"/>
<feature type="transmembrane region" description="Helical" evidence="5">
    <location>
        <begin position="388"/>
        <end position="410"/>
    </location>
</feature>
<evidence type="ECO:0000256" key="1">
    <source>
        <dbReference type="ARBA" id="ARBA00004141"/>
    </source>
</evidence>
<feature type="transmembrane region" description="Helical" evidence="5">
    <location>
        <begin position="46"/>
        <end position="68"/>
    </location>
</feature>
<feature type="transmembrane region" description="Helical" evidence="5">
    <location>
        <begin position="283"/>
        <end position="305"/>
    </location>
</feature>
<keyword evidence="4 5" id="KW-0472">Membrane</keyword>
<evidence type="ECO:0000313" key="8">
    <source>
        <dbReference type="Proteomes" id="UP001108240"/>
    </source>
</evidence>
<dbReference type="PANTHER" id="PTHR22950:SF22">
    <property type="entry name" value="SODIUM-COUPLED NEUTRAL AMINO ACID TRANSPORTER 3"/>
    <property type="match status" value="1"/>
</dbReference>
<keyword evidence="2 5" id="KW-0812">Transmembrane</keyword>
<feature type="transmembrane region" description="Helical" evidence="5">
    <location>
        <begin position="350"/>
        <end position="376"/>
    </location>
</feature>
<dbReference type="GO" id="GO:0015186">
    <property type="term" value="F:L-glutamine transmembrane transporter activity"/>
    <property type="evidence" value="ECO:0007669"/>
    <property type="project" value="TreeGrafter"/>
</dbReference>
<dbReference type="GO" id="GO:0015817">
    <property type="term" value="P:histidine transport"/>
    <property type="evidence" value="ECO:0007669"/>
    <property type="project" value="TreeGrafter"/>
</dbReference>
<dbReference type="AlphaFoldDB" id="A0A9J7ZB28"/>
<feature type="transmembrane region" description="Helical" evidence="5">
    <location>
        <begin position="74"/>
        <end position="96"/>
    </location>
</feature>
<dbReference type="PANTHER" id="PTHR22950">
    <property type="entry name" value="AMINO ACID TRANSPORTER"/>
    <property type="match status" value="1"/>
</dbReference>
<accession>A0A9J7ZB28</accession>
<dbReference type="Ensembl" id="ENSCCRT00000198865.1">
    <property type="protein sequence ID" value="ENSCCRP00000128288.1"/>
    <property type="gene ID" value="ENSCCRG00000082135.1"/>
</dbReference>
<evidence type="ECO:0000259" key="6">
    <source>
        <dbReference type="Pfam" id="PF01490"/>
    </source>
</evidence>
<evidence type="ECO:0000256" key="2">
    <source>
        <dbReference type="ARBA" id="ARBA00022692"/>
    </source>
</evidence>
<dbReference type="Proteomes" id="UP001108240">
    <property type="component" value="Unplaced"/>
</dbReference>
<reference evidence="7" key="2">
    <citation type="submission" date="2025-09" db="UniProtKB">
        <authorList>
            <consortium name="Ensembl"/>
        </authorList>
    </citation>
    <scope>IDENTIFICATION</scope>
</reference>
<sequence length="423" mass="47069">MEEEQNGAHHGRFDDPDSTIAENIEFLPNSEGKKPRFTDFEGKTSFGMSVFNLGNAIMGSGILGLAYAMANTGILLFLFLLTAVAGLSCYSIHLLLKSSGIVGIRSYEQLGFRAFGITGKMAAGIPDFFQTFSFFHIYMDIFPQLGYLGYTSGFSLSCMVFFLSAVIYKKFQILCPFEEFSSNSTLAQAHVANVTVNHGYHNGHTAYTIPILAFAFVCHPEVLPIYTELRNPTQRKMQHISNISILIMYTMYFLAALFGYLTFYTNVEAELLHTYSRIDPYDTLILCVRLAVLTAVTLTVPIVLFPVRRAIQEMMFPNKTFNWIRHVAIAVILLTFINILVIFAPNILGIFGIIGATSAPCLIFIFPAVFYIRIVPKDKEPMRSTPKIFAACFAGLGMLFMIMSLSFIIIDWTTGSSSALGGH</sequence>